<dbReference type="GO" id="GO:0003676">
    <property type="term" value="F:nucleic acid binding"/>
    <property type="evidence" value="ECO:0007669"/>
    <property type="project" value="InterPro"/>
</dbReference>
<evidence type="ECO:0000256" key="2">
    <source>
        <dbReference type="ARBA" id="ARBA00022472"/>
    </source>
</evidence>
<dbReference type="EMBL" id="LR999455">
    <property type="protein sequence ID" value="CAE6079354.1"/>
    <property type="molecule type" value="Genomic_DNA"/>
</dbReference>
<keyword evidence="3" id="KW-0809">Transit peptide</keyword>
<dbReference type="InterPro" id="IPR003690">
    <property type="entry name" value="MTERF"/>
</dbReference>
<dbReference type="AlphaFoldDB" id="A0A8S2ADJ6"/>
<keyword evidence="2" id="KW-0804">Transcription</keyword>
<evidence type="ECO:0000256" key="1">
    <source>
        <dbReference type="ARBA" id="ARBA00007692"/>
    </source>
</evidence>
<reference evidence="4" key="1">
    <citation type="submission" date="2021-01" db="EMBL/GenBank/DDBJ databases">
        <authorList>
            <person name="Bezrukov I."/>
        </authorList>
    </citation>
    <scope>NUCLEOTIDE SEQUENCE</scope>
</reference>
<dbReference type="GO" id="GO:0006353">
    <property type="term" value="P:DNA-templated transcription termination"/>
    <property type="evidence" value="ECO:0007669"/>
    <property type="project" value="UniProtKB-KW"/>
</dbReference>
<sequence length="428" mass="48590">MYSLLIHGRKSLLRGSMQKHVFSAFPRTFSSVSDGQKWRRNLPVVAYEGLTLKQAERLTRLVYSKQDAILILLRRHGFTDSQFGDMVVSYPPLFDLDARKSIAPKLKFLRSRGATSVELSEILPKIPKILGMEGTKTAGLYYHVFKYMTTADKSGNLAPSLPKGGMEGNVMRNVWALRELGVPQNLLLSLLTSDNKLVFGKRRRFEETVNKVVGKGLDPTKPKFVEALKVIYKMSDKTEEEEEKINIYKRLGFAVGDVWSLFKKFPRILGLSEKNISNSAETFLSLGFSRDEFKMMIKRHPPCIAYSAESVKKKADFLMKEMKWSLCPKMLSYSMEERILPRCNVIKALMSKGLIGSEFPSAATVLICTNENFLKKFVRKHEDKELVAELMALFTARGDLASCVKSMVAEEEEILELQAKVTSKENRK</sequence>
<dbReference type="PANTHER" id="PTHR13068:SF150">
    <property type="entry name" value="MITOCHONDRIAL TRANSCRIPTION TERMINATION FACTOR FAMILY PROTEIN"/>
    <property type="match status" value="1"/>
</dbReference>
<dbReference type="GO" id="GO:0005737">
    <property type="term" value="C:cytoplasm"/>
    <property type="evidence" value="ECO:0007669"/>
    <property type="project" value="UniProtKB-ARBA"/>
</dbReference>
<protein>
    <recommendedName>
        <fullName evidence="6">Mitochondrial transcription termination factor family protein</fullName>
    </recommendedName>
</protein>
<gene>
    <name evidence="4" type="ORF">AARE701A_LOCUS13988</name>
</gene>
<dbReference type="SMART" id="SM00733">
    <property type="entry name" value="Mterf"/>
    <property type="match status" value="4"/>
</dbReference>
<evidence type="ECO:0000256" key="3">
    <source>
        <dbReference type="ARBA" id="ARBA00022946"/>
    </source>
</evidence>
<name>A0A8S2ADJ6_ARAAE</name>
<comment type="similarity">
    <text evidence="1">Belongs to the mTERF family.</text>
</comment>
<organism evidence="4 5">
    <name type="scientific">Arabidopsis arenosa</name>
    <name type="common">Sand rock-cress</name>
    <name type="synonym">Cardaminopsis arenosa</name>
    <dbReference type="NCBI Taxonomy" id="38785"/>
    <lineage>
        <taxon>Eukaryota</taxon>
        <taxon>Viridiplantae</taxon>
        <taxon>Streptophyta</taxon>
        <taxon>Embryophyta</taxon>
        <taxon>Tracheophyta</taxon>
        <taxon>Spermatophyta</taxon>
        <taxon>Magnoliopsida</taxon>
        <taxon>eudicotyledons</taxon>
        <taxon>Gunneridae</taxon>
        <taxon>Pentapetalae</taxon>
        <taxon>rosids</taxon>
        <taxon>malvids</taxon>
        <taxon>Brassicales</taxon>
        <taxon>Brassicaceae</taxon>
        <taxon>Camelineae</taxon>
        <taxon>Arabidopsis</taxon>
    </lineage>
</organism>
<dbReference type="InterPro" id="IPR038538">
    <property type="entry name" value="MTERF_sf"/>
</dbReference>
<accession>A0A8S2ADJ6</accession>
<evidence type="ECO:0008006" key="6">
    <source>
        <dbReference type="Google" id="ProtNLM"/>
    </source>
</evidence>
<keyword evidence="5" id="KW-1185">Reference proteome</keyword>
<keyword evidence="2" id="KW-0806">Transcription termination</keyword>
<keyword evidence="2" id="KW-0805">Transcription regulation</keyword>
<dbReference type="Pfam" id="PF02536">
    <property type="entry name" value="mTERF"/>
    <property type="match status" value="1"/>
</dbReference>
<dbReference type="PANTHER" id="PTHR13068">
    <property type="entry name" value="CGI-12 PROTEIN-RELATED"/>
    <property type="match status" value="1"/>
</dbReference>
<proteinExistence type="inferred from homology"/>
<dbReference type="Gene3D" id="1.25.70.10">
    <property type="entry name" value="Transcription termination factor 3, mitochondrial"/>
    <property type="match status" value="1"/>
</dbReference>
<evidence type="ECO:0000313" key="4">
    <source>
        <dbReference type="EMBL" id="CAE6079354.1"/>
    </source>
</evidence>
<dbReference type="Proteomes" id="UP000682877">
    <property type="component" value="Chromosome 5"/>
</dbReference>
<evidence type="ECO:0000313" key="5">
    <source>
        <dbReference type="Proteomes" id="UP000682877"/>
    </source>
</evidence>